<evidence type="ECO:0000256" key="6">
    <source>
        <dbReference type="PROSITE-ProRule" id="PRU00302"/>
    </source>
</evidence>
<comment type="subcellular location">
    <subcellularLocation>
        <location evidence="1">Membrane</location>
    </subcellularLocation>
</comment>
<keyword evidence="8" id="KW-0732">Signal</keyword>
<dbReference type="Pfam" id="PF23263">
    <property type="entry name" value="C8-3_MUC4"/>
    <property type="match status" value="1"/>
</dbReference>
<sequence length="461" mass="52032">MLLLTFFTQALLRVIEGMPLAHKQGKCCYRKDGQLLRGPPGGGTADAYSPDRSKSKHIWYDVLPWIACCYRREKTKDCLKYYQFRPSDDCSRYEPPRPAIGIGDPHFITLDQAKYTFNAVGEFTLLETRLHNITLQGRMEQVPGFNASVFSAFALRGENLPVIQVQRSLLNQTLILIDGKELMDDYQGKFVPSFTFGEAQVNINSDKSNLTIALSFGFTITITISRNMMSYTIYLEDKFKGIIKGLLGNFNDDPTDDLMLPNRTVLALDSSMESIHHNFGLKWMVDTSNTIFTYLASTNNKFYTKPEFTPNFDFPESSRVSQDIQNLCGDNLPCLFDAVNTGSLDFANETRMSLSDYQERKKVFDELVTCEFPNDFINGKLNETVYYVNSTYQSICEPGFFLFGSDIVKCEDNGRWGTELPSCVNNWLVIGLPVGAVCSLVLLLTCAICAKRMCSSSKQIV</sequence>
<evidence type="ECO:0000259" key="11">
    <source>
        <dbReference type="PROSITE" id="PS51233"/>
    </source>
</evidence>
<proteinExistence type="predicted"/>
<feature type="transmembrane region" description="Helical" evidence="7">
    <location>
        <begin position="427"/>
        <end position="450"/>
    </location>
</feature>
<feature type="signal peptide" evidence="8">
    <location>
        <begin position="1"/>
        <end position="17"/>
    </location>
</feature>
<dbReference type="AlphaFoldDB" id="A0A2G8K0A3"/>
<feature type="domain" description="VWFD" evidence="11">
    <location>
        <begin position="97"/>
        <end position="291"/>
    </location>
</feature>
<dbReference type="PANTHER" id="PTHR13802:SF52">
    <property type="entry name" value="MUCIN-4"/>
    <property type="match status" value="1"/>
</dbReference>
<evidence type="ECO:0000256" key="1">
    <source>
        <dbReference type="ARBA" id="ARBA00004370"/>
    </source>
</evidence>
<evidence type="ECO:0000313" key="13">
    <source>
        <dbReference type="Proteomes" id="UP000230750"/>
    </source>
</evidence>
<keyword evidence="4 7" id="KW-0472">Membrane</keyword>
<evidence type="ECO:0000256" key="4">
    <source>
        <dbReference type="ARBA" id="ARBA00023136"/>
    </source>
</evidence>
<protein>
    <submittedName>
        <fullName evidence="12">Putative sushi domain-containing protein 2-like</fullName>
    </submittedName>
</protein>
<dbReference type="Gene3D" id="2.10.70.10">
    <property type="entry name" value="Complement Module, domain 1"/>
    <property type="match status" value="1"/>
</dbReference>
<gene>
    <name evidence="12" type="ORF">BSL78_21718</name>
</gene>
<comment type="caution">
    <text evidence="12">The sequence shown here is derived from an EMBL/GenBank/DDBJ whole genome shotgun (WGS) entry which is preliminary data.</text>
</comment>
<keyword evidence="2 7" id="KW-0812">Transmembrane</keyword>
<name>A0A2G8K0A3_STIJA</name>
<feature type="chain" id="PRO_5013943309" evidence="8">
    <location>
        <begin position="18"/>
        <end position="461"/>
    </location>
</feature>
<dbReference type="CDD" id="cd00033">
    <property type="entry name" value="CCP"/>
    <property type="match status" value="1"/>
</dbReference>
<feature type="domain" description="AMOP" evidence="9">
    <location>
        <begin position="1"/>
        <end position="85"/>
    </location>
</feature>
<evidence type="ECO:0000259" key="9">
    <source>
        <dbReference type="PROSITE" id="PS50856"/>
    </source>
</evidence>
<feature type="disulfide bond" evidence="6">
    <location>
        <begin position="396"/>
        <end position="423"/>
    </location>
</feature>
<dbReference type="SMART" id="SM00216">
    <property type="entry name" value="VWD"/>
    <property type="match status" value="1"/>
</dbReference>
<dbReference type="Pfam" id="PF00094">
    <property type="entry name" value="VWD"/>
    <property type="match status" value="1"/>
</dbReference>
<dbReference type="InterPro" id="IPR005533">
    <property type="entry name" value="AMOP_dom"/>
</dbReference>
<evidence type="ECO:0000256" key="8">
    <source>
        <dbReference type="SAM" id="SignalP"/>
    </source>
</evidence>
<dbReference type="SMART" id="SM00032">
    <property type="entry name" value="CCP"/>
    <property type="match status" value="1"/>
</dbReference>
<dbReference type="SUPFAM" id="SSF57535">
    <property type="entry name" value="Complement control module/SCR domain"/>
    <property type="match status" value="1"/>
</dbReference>
<dbReference type="Pfam" id="PF00084">
    <property type="entry name" value="Sushi"/>
    <property type="match status" value="1"/>
</dbReference>
<keyword evidence="5 6" id="KW-1015">Disulfide bond</keyword>
<dbReference type="PROSITE" id="PS50856">
    <property type="entry name" value="AMOP"/>
    <property type="match status" value="1"/>
</dbReference>
<evidence type="ECO:0000313" key="12">
    <source>
        <dbReference type="EMBL" id="PIK41420.1"/>
    </source>
</evidence>
<dbReference type="PANTHER" id="PTHR13802">
    <property type="entry name" value="MUCIN 4-RELATED"/>
    <property type="match status" value="1"/>
</dbReference>
<evidence type="ECO:0000256" key="3">
    <source>
        <dbReference type="ARBA" id="ARBA00022989"/>
    </source>
</evidence>
<evidence type="ECO:0000256" key="7">
    <source>
        <dbReference type="SAM" id="Phobius"/>
    </source>
</evidence>
<dbReference type="GO" id="GO:0016020">
    <property type="term" value="C:membrane"/>
    <property type="evidence" value="ECO:0007669"/>
    <property type="project" value="UniProtKB-SubCell"/>
</dbReference>
<reference evidence="12 13" key="1">
    <citation type="journal article" date="2017" name="PLoS Biol.">
        <title>The sea cucumber genome provides insights into morphological evolution and visceral regeneration.</title>
        <authorList>
            <person name="Zhang X."/>
            <person name="Sun L."/>
            <person name="Yuan J."/>
            <person name="Sun Y."/>
            <person name="Gao Y."/>
            <person name="Zhang L."/>
            <person name="Li S."/>
            <person name="Dai H."/>
            <person name="Hamel J.F."/>
            <person name="Liu C."/>
            <person name="Yu Y."/>
            <person name="Liu S."/>
            <person name="Lin W."/>
            <person name="Guo K."/>
            <person name="Jin S."/>
            <person name="Xu P."/>
            <person name="Storey K.B."/>
            <person name="Huan P."/>
            <person name="Zhang T."/>
            <person name="Zhou Y."/>
            <person name="Zhang J."/>
            <person name="Lin C."/>
            <person name="Li X."/>
            <person name="Xing L."/>
            <person name="Huo D."/>
            <person name="Sun M."/>
            <person name="Wang L."/>
            <person name="Mercier A."/>
            <person name="Li F."/>
            <person name="Yang H."/>
            <person name="Xiang J."/>
        </authorList>
    </citation>
    <scope>NUCLEOTIDE SEQUENCE [LARGE SCALE GENOMIC DNA]</scope>
    <source>
        <strain evidence="12">Shaxun</strain>
        <tissue evidence="12">Muscle</tissue>
    </source>
</reference>
<dbReference type="Proteomes" id="UP000230750">
    <property type="component" value="Unassembled WGS sequence"/>
</dbReference>
<keyword evidence="3 7" id="KW-1133">Transmembrane helix</keyword>
<keyword evidence="6" id="KW-0768">Sushi</keyword>
<organism evidence="12 13">
    <name type="scientific">Stichopus japonicus</name>
    <name type="common">Sea cucumber</name>
    <dbReference type="NCBI Taxonomy" id="307972"/>
    <lineage>
        <taxon>Eukaryota</taxon>
        <taxon>Metazoa</taxon>
        <taxon>Echinodermata</taxon>
        <taxon>Eleutherozoa</taxon>
        <taxon>Echinozoa</taxon>
        <taxon>Holothuroidea</taxon>
        <taxon>Aspidochirotacea</taxon>
        <taxon>Aspidochirotida</taxon>
        <taxon>Stichopodidae</taxon>
        <taxon>Apostichopus</taxon>
    </lineage>
</organism>
<dbReference type="InterPro" id="IPR051495">
    <property type="entry name" value="Epithelial_Barrier/Signaling"/>
</dbReference>
<dbReference type="OrthoDB" id="6051552at2759"/>
<evidence type="ECO:0000256" key="5">
    <source>
        <dbReference type="ARBA" id="ARBA00023157"/>
    </source>
</evidence>
<dbReference type="EMBL" id="MRZV01001020">
    <property type="protein sequence ID" value="PIK41420.1"/>
    <property type="molecule type" value="Genomic_DNA"/>
</dbReference>
<dbReference type="InterPro" id="IPR001846">
    <property type="entry name" value="VWF_type-D"/>
</dbReference>
<keyword evidence="13" id="KW-1185">Reference proteome</keyword>
<evidence type="ECO:0000259" key="10">
    <source>
        <dbReference type="PROSITE" id="PS50923"/>
    </source>
</evidence>
<dbReference type="InterPro" id="IPR056619">
    <property type="entry name" value="C8-3_MUC4"/>
</dbReference>
<dbReference type="PROSITE" id="PS51233">
    <property type="entry name" value="VWFD"/>
    <property type="match status" value="1"/>
</dbReference>
<dbReference type="InterPro" id="IPR000436">
    <property type="entry name" value="Sushi_SCR_CCP_dom"/>
</dbReference>
<feature type="domain" description="Sushi" evidence="10">
    <location>
        <begin position="368"/>
        <end position="425"/>
    </location>
</feature>
<accession>A0A2G8K0A3</accession>
<dbReference type="PROSITE" id="PS50923">
    <property type="entry name" value="SUSHI"/>
    <property type="match status" value="1"/>
</dbReference>
<evidence type="ECO:0000256" key="2">
    <source>
        <dbReference type="ARBA" id="ARBA00022692"/>
    </source>
</evidence>
<comment type="caution">
    <text evidence="6">Lacks conserved residue(s) required for the propagation of feature annotation.</text>
</comment>
<dbReference type="InterPro" id="IPR035976">
    <property type="entry name" value="Sushi/SCR/CCP_sf"/>
</dbReference>